<dbReference type="GO" id="GO:0016787">
    <property type="term" value="F:hydrolase activity"/>
    <property type="evidence" value="ECO:0007669"/>
    <property type="project" value="InterPro"/>
</dbReference>
<protein>
    <recommendedName>
        <fullName evidence="1">Calcineurin-like phosphoesterase domain-containing protein</fullName>
    </recommendedName>
</protein>
<dbReference type="AlphaFoldDB" id="A0A409WD97"/>
<name>A0A409WD97_9AGAR</name>
<evidence type="ECO:0000259" key="1">
    <source>
        <dbReference type="Pfam" id="PF00149"/>
    </source>
</evidence>
<dbReference type="PANTHER" id="PTHR12905:SF18">
    <property type="entry name" value="ESTER HYDROLASE, PUTATIVE (AFU_ORTHOLOGUE AFUA_4G03130)-RELATED"/>
    <property type="match status" value="1"/>
</dbReference>
<dbReference type="OrthoDB" id="630188at2759"/>
<evidence type="ECO:0000313" key="3">
    <source>
        <dbReference type="Proteomes" id="UP000284842"/>
    </source>
</evidence>
<gene>
    <name evidence="2" type="ORF">CVT24_013326</name>
</gene>
<dbReference type="InParanoid" id="A0A409WD97"/>
<dbReference type="InterPro" id="IPR051693">
    <property type="entry name" value="UPF0046_metallophosphoest"/>
</dbReference>
<dbReference type="Proteomes" id="UP000284842">
    <property type="component" value="Unassembled WGS sequence"/>
</dbReference>
<dbReference type="InterPro" id="IPR004843">
    <property type="entry name" value="Calcineurin-like_PHP"/>
</dbReference>
<feature type="domain" description="Calcineurin-like phosphoesterase" evidence="1">
    <location>
        <begin position="50"/>
        <end position="234"/>
    </location>
</feature>
<dbReference type="CDD" id="cd07379">
    <property type="entry name" value="MPP_239FB"/>
    <property type="match status" value="1"/>
</dbReference>
<proteinExistence type="predicted"/>
<keyword evidence="3" id="KW-1185">Reference proteome</keyword>
<organism evidence="2 3">
    <name type="scientific">Panaeolus cyanescens</name>
    <dbReference type="NCBI Taxonomy" id="181874"/>
    <lineage>
        <taxon>Eukaryota</taxon>
        <taxon>Fungi</taxon>
        <taxon>Dikarya</taxon>
        <taxon>Basidiomycota</taxon>
        <taxon>Agaricomycotina</taxon>
        <taxon>Agaricomycetes</taxon>
        <taxon>Agaricomycetidae</taxon>
        <taxon>Agaricales</taxon>
        <taxon>Agaricineae</taxon>
        <taxon>Galeropsidaceae</taxon>
        <taxon>Panaeolus</taxon>
    </lineage>
</organism>
<reference evidence="2 3" key="1">
    <citation type="journal article" date="2018" name="Evol. Lett.">
        <title>Horizontal gene cluster transfer increased hallucinogenic mushroom diversity.</title>
        <authorList>
            <person name="Reynolds H.T."/>
            <person name="Vijayakumar V."/>
            <person name="Gluck-Thaler E."/>
            <person name="Korotkin H.B."/>
            <person name="Matheny P.B."/>
            <person name="Slot J.C."/>
        </authorList>
    </citation>
    <scope>NUCLEOTIDE SEQUENCE [LARGE SCALE GENOMIC DNA]</scope>
    <source>
        <strain evidence="2 3">2629</strain>
    </source>
</reference>
<sequence>MDALFDRPPLTSWERFIKSPLLFLAKSVYAPNYQSPEQTLNNPPDPPNKIRIVCISDTHNTHANQPVLPEGDILIHSGDLTVSGTTTELHNALSWLASQPHKHKIFIAGNHDSCLADPETVRLISSNYPNLTYLCESSENVAIRGRSLLIYGAPYTPKHGTFLFQYPKIQPRLYSPENELESTQIWNRIPLSVDVLVTHGPPFGHLDLGMGCYPLLTVIRRVRPKAHIFGHIHASRGMEVVRWDSSTSTYEEICAGRLGWMGLLRLVYWKVCSAIWRTVASSTFMVNAASVAGLRDNILKGAIVLDI</sequence>
<dbReference type="Pfam" id="PF00149">
    <property type="entry name" value="Metallophos"/>
    <property type="match status" value="1"/>
</dbReference>
<dbReference type="InterPro" id="IPR029052">
    <property type="entry name" value="Metallo-depent_PP-like"/>
</dbReference>
<dbReference type="PANTHER" id="PTHR12905">
    <property type="entry name" value="METALLOPHOSPHOESTERASE"/>
    <property type="match status" value="1"/>
</dbReference>
<accession>A0A409WD97</accession>
<dbReference type="EMBL" id="NHTK01005573">
    <property type="protein sequence ID" value="PPQ76430.1"/>
    <property type="molecule type" value="Genomic_DNA"/>
</dbReference>
<evidence type="ECO:0000313" key="2">
    <source>
        <dbReference type="EMBL" id="PPQ76430.1"/>
    </source>
</evidence>
<comment type="caution">
    <text evidence="2">The sequence shown here is derived from an EMBL/GenBank/DDBJ whole genome shotgun (WGS) entry which is preliminary data.</text>
</comment>
<dbReference type="Gene3D" id="3.60.21.10">
    <property type="match status" value="1"/>
</dbReference>
<dbReference type="SUPFAM" id="SSF56300">
    <property type="entry name" value="Metallo-dependent phosphatases"/>
    <property type="match status" value="1"/>
</dbReference>